<organism evidence="4 5">
    <name type="scientific">Sphingosinicella rhizophila</name>
    <dbReference type="NCBI Taxonomy" id="3050082"/>
    <lineage>
        <taxon>Bacteria</taxon>
        <taxon>Pseudomonadati</taxon>
        <taxon>Pseudomonadota</taxon>
        <taxon>Alphaproteobacteria</taxon>
        <taxon>Sphingomonadales</taxon>
        <taxon>Sphingosinicellaceae</taxon>
        <taxon>Sphingosinicella</taxon>
    </lineage>
</organism>
<keyword evidence="5" id="KW-1185">Reference proteome</keyword>
<reference evidence="4 5" key="1">
    <citation type="submission" date="2023-05" db="EMBL/GenBank/DDBJ databases">
        <authorList>
            <person name="Guo Y."/>
        </authorList>
    </citation>
    <scope>NUCLEOTIDE SEQUENCE [LARGE SCALE GENOMIC DNA]</scope>
    <source>
        <strain evidence="4 5">GR2756</strain>
    </source>
</reference>
<comment type="caution">
    <text evidence="4">The sequence shown here is derived from an EMBL/GenBank/DDBJ whole genome shotgun (WGS) entry which is preliminary data.</text>
</comment>
<dbReference type="PANTHER" id="PTHR32268">
    <property type="entry name" value="HOMOSERINE O-ACETYLTRANSFERASE"/>
    <property type="match status" value="1"/>
</dbReference>
<dbReference type="InterPro" id="IPR029058">
    <property type="entry name" value="AB_hydrolase_fold"/>
</dbReference>
<feature type="compositionally biased region" description="Polar residues" evidence="2">
    <location>
        <begin position="1"/>
        <end position="13"/>
    </location>
</feature>
<evidence type="ECO:0000256" key="1">
    <source>
        <dbReference type="ARBA" id="ARBA00022679"/>
    </source>
</evidence>
<name>A0ABU3Q219_9SPHN</name>
<keyword evidence="1" id="KW-0808">Transferase</keyword>
<dbReference type="RefSeq" id="WP_315722515.1">
    <property type="nucleotide sequence ID" value="NZ_JAVUPU010000001.1"/>
</dbReference>
<sequence>MRPTGNQAGSCNVVTPDRRKDDELPVSRPQDLAQAANGEDPAGGCRGTLTCFKVPLRSLAGEAAARLPSEVNACVTGPAGAPLLVVLGGISGTAAVAYRPDGTPGWWHCIFRDGGPVDAGRYRIMGIDFAADESGGFAPDTYEQSAIIADALAALGEEEAFAIIGASYGGMVALAYAERFKPRSTRLAIISAGACPHPMATAARSLQRQVVALGMRQGVGGEALAIARGMGMLTYRTAREFGERFEGGIESCEPVSASAPRRYLDARGRAFAEVTAPGRFLSLSASIDRHRVDPRAIRAPALVIGVEEDQVVPPAQMEALAGTLGGETQLHIIKSLYGHDAFLKEPEIIGGLIASWLETGA</sequence>
<evidence type="ECO:0000256" key="2">
    <source>
        <dbReference type="SAM" id="MobiDB-lite"/>
    </source>
</evidence>
<dbReference type="GO" id="GO:0016787">
    <property type="term" value="F:hydrolase activity"/>
    <property type="evidence" value="ECO:0007669"/>
    <property type="project" value="UniProtKB-KW"/>
</dbReference>
<keyword evidence="4" id="KW-0378">Hydrolase</keyword>
<feature type="region of interest" description="Disordered" evidence="2">
    <location>
        <begin position="1"/>
        <end position="26"/>
    </location>
</feature>
<proteinExistence type="predicted"/>
<dbReference type="InterPro" id="IPR008220">
    <property type="entry name" value="HAT_MetX-like"/>
</dbReference>
<evidence type="ECO:0000313" key="4">
    <source>
        <dbReference type="EMBL" id="MDT9597357.1"/>
    </source>
</evidence>
<evidence type="ECO:0000259" key="3">
    <source>
        <dbReference type="Pfam" id="PF00561"/>
    </source>
</evidence>
<feature type="domain" description="AB hydrolase-1" evidence="3">
    <location>
        <begin position="117"/>
        <end position="346"/>
    </location>
</feature>
<accession>A0ABU3Q219</accession>
<dbReference type="Proteomes" id="UP001259572">
    <property type="component" value="Unassembled WGS sequence"/>
</dbReference>
<dbReference type="EMBL" id="JAVUPU010000001">
    <property type="protein sequence ID" value="MDT9597357.1"/>
    <property type="molecule type" value="Genomic_DNA"/>
</dbReference>
<gene>
    <name evidence="4" type="ORF">RQX22_00135</name>
</gene>
<dbReference type="InterPro" id="IPR000073">
    <property type="entry name" value="AB_hydrolase_1"/>
</dbReference>
<dbReference type="PANTHER" id="PTHR32268:SF11">
    <property type="entry name" value="HOMOSERINE O-ACETYLTRANSFERASE"/>
    <property type="match status" value="1"/>
</dbReference>
<evidence type="ECO:0000313" key="5">
    <source>
        <dbReference type="Proteomes" id="UP001259572"/>
    </source>
</evidence>
<feature type="compositionally biased region" description="Basic and acidic residues" evidence="2">
    <location>
        <begin position="16"/>
        <end position="25"/>
    </location>
</feature>
<dbReference type="Gene3D" id="3.40.50.1820">
    <property type="entry name" value="alpha/beta hydrolase"/>
    <property type="match status" value="1"/>
</dbReference>
<dbReference type="Pfam" id="PF00561">
    <property type="entry name" value="Abhydrolase_1"/>
    <property type="match status" value="1"/>
</dbReference>
<dbReference type="SUPFAM" id="SSF53474">
    <property type="entry name" value="alpha/beta-Hydrolases"/>
    <property type="match status" value="1"/>
</dbReference>
<protein>
    <submittedName>
        <fullName evidence="4">Alpha/beta fold hydrolase</fullName>
    </submittedName>
</protein>